<dbReference type="InterPro" id="IPR006311">
    <property type="entry name" value="TAT_signal"/>
</dbReference>
<accession>A0A7W7R6T6</accession>
<name>A0A7W7R6T6_KITKI</name>
<dbReference type="AlphaFoldDB" id="A0A7W7R6T6"/>
<protein>
    <submittedName>
        <fullName evidence="2">Uncharacterized protein</fullName>
    </submittedName>
</protein>
<dbReference type="EMBL" id="JACHJV010000001">
    <property type="protein sequence ID" value="MBB4926153.1"/>
    <property type="molecule type" value="Genomic_DNA"/>
</dbReference>
<reference evidence="2 3" key="1">
    <citation type="submission" date="2020-08" db="EMBL/GenBank/DDBJ databases">
        <title>Sequencing the genomes of 1000 actinobacteria strains.</title>
        <authorList>
            <person name="Klenk H.-P."/>
        </authorList>
    </citation>
    <scope>NUCLEOTIDE SEQUENCE [LARGE SCALE GENOMIC DNA]</scope>
    <source>
        <strain evidence="2 3">DSM 41654</strain>
    </source>
</reference>
<evidence type="ECO:0000313" key="2">
    <source>
        <dbReference type="EMBL" id="MBB4926153.1"/>
    </source>
</evidence>
<comment type="caution">
    <text evidence="2">The sequence shown here is derived from an EMBL/GenBank/DDBJ whole genome shotgun (WGS) entry which is preliminary data.</text>
</comment>
<keyword evidence="3" id="KW-1185">Reference proteome</keyword>
<evidence type="ECO:0000256" key="1">
    <source>
        <dbReference type="SAM" id="SignalP"/>
    </source>
</evidence>
<organism evidence="2 3">
    <name type="scientific">Kitasatospora kifunensis</name>
    <name type="common">Streptomyces kifunensis</name>
    <dbReference type="NCBI Taxonomy" id="58351"/>
    <lineage>
        <taxon>Bacteria</taxon>
        <taxon>Bacillati</taxon>
        <taxon>Actinomycetota</taxon>
        <taxon>Actinomycetes</taxon>
        <taxon>Kitasatosporales</taxon>
        <taxon>Streptomycetaceae</taxon>
        <taxon>Kitasatospora</taxon>
    </lineage>
</organism>
<dbReference type="RefSeq" id="WP_184939027.1">
    <property type="nucleotide sequence ID" value="NZ_JACHJV010000001.1"/>
</dbReference>
<dbReference type="Proteomes" id="UP000540506">
    <property type="component" value="Unassembled WGS sequence"/>
</dbReference>
<sequence>MLTRRTSLRSAVAILGVGAAIALCSPSTPAFAANEGDHWIYTPNCAADQEVQLQFVNGAWHDEQELNPTVTDNGQCEFVLTDNGAPLWHSNGGGSGWWYDGPGHKICAIIYEPADTRGALGICN</sequence>
<feature type="chain" id="PRO_5031335276" evidence="1">
    <location>
        <begin position="33"/>
        <end position="124"/>
    </location>
</feature>
<proteinExistence type="predicted"/>
<gene>
    <name evidence="2" type="ORF">FHR34_005146</name>
</gene>
<keyword evidence="1" id="KW-0732">Signal</keyword>
<feature type="signal peptide" evidence="1">
    <location>
        <begin position="1"/>
        <end position="32"/>
    </location>
</feature>
<dbReference type="PROSITE" id="PS51318">
    <property type="entry name" value="TAT"/>
    <property type="match status" value="1"/>
</dbReference>
<evidence type="ECO:0000313" key="3">
    <source>
        <dbReference type="Proteomes" id="UP000540506"/>
    </source>
</evidence>